<dbReference type="Proteomes" id="UP000681720">
    <property type="component" value="Unassembled WGS sequence"/>
</dbReference>
<feature type="non-terminal residue" evidence="1">
    <location>
        <position position="1"/>
    </location>
</feature>
<organism evidence="1 2">
    <name type="scientific">Rotaria magnacalcarata</name>
    <dbReference type="NCBI Taxonomy" id="392030"/>
    <lineage>
        <taxon>Eukaryota</taxon>
        <taxon>Metazoa</taxon>
        <taxon>Spiralia</taxon>
        <taxon>Gnathifera</taxon>
        <taxon>Rotifera</taxon>
        <taxon>Eurotatoria</taxon>
        <taxon>Bdelloidea</taxon>
        <taxon>Philodinida</taxon>
        <taxon>Philodinidae</taxon>
        <taxon>Rotaria</taxon>
    </lineage>
</organism>
<accession>A0A8S2V3S8</accession>
<name>A0A8S2V3S8_9BILA</name>
<evidence type="ECO:0000313" key="1">
    <source>
        <dbReference type="EMBL" id="CAF4373641.1"/>
    </source>
</evidence>
<sequence>STAKVVDVNLRYSDVSN</sequence>
<proteinExistence type="predicted"/>
<gene>
    <name evidence="1" type="ORF">GIL414_LOCUS28959</name>
</gene>
<comment type="caution">
    <text evidence="1">The sequence shown here is derived from an EMBL/GenBank/DDBJ whole genome shotgun (WGS) entry which is preliminary data.</text>
</comment>
<reference evidence="1" key="1">
    <citation type="submission" date="2021-02" db="EMBL/GenBank/DDBJ databases">
        <authorList>
            <person name="Nowell W R."/>
        </authorList>
    </citation>
    <scope>NUCLEOTIDE SEQUENCE</scope>
</reference>
<protein>
    <submittedName>
        <fullName evidence="1">Uncharacterized protein</fullName>
    </submittedName>
</protein>
<evidence type="ECO:0000313" key="2">
    <source>
        <dbReference type="Proteomes" id="UP000681720"/>
    </source>
</evidence>
<dbReference type="AlphaFoldDB" id="A0A8S2V3S8"/>
<dbReference type="EMBL" id="CAJOBJ010050958">
    <property type="protein sequence ID" value="CAF4373641.1"/>
    <property type="molecule type" value="Genomic_DNA"/>
</dbReference>